<feature type="region of interest" description="Disordered" evidence="1">
    <location>
        <begin position="1"/>
        <end position="89"/>
    </location>
</feature>
<evidence type="ECO:0000313" key="2">
    <source>
        <dbReference type="EMBL" id="KRY08068.1"/>
    </source>
</evidence>
<accession>A0A0V0Z6H8</accession>
<organism evidence="2 3">
    <name type="scientific">Trichinella patagoniensis</name>
    <dbReference type="NCBI Taxonomy" id="990121"/>
    <lineage>
        <taxon>Eukaryota</taxon>
        <taxon>Metazoa</taxon>
        <taxon>Ecdysozoa</taxon>
        <taxon>Nematoda</taxon>
        <taxon>Enoplea</taxon>
        <taxon>Dorylaimia</taxon>
        <taxon>Trichinellida</taxon>
        <taxon>Trichinellidae</taxon>
        <taxon>Trichinella</taxon>
    </lineage>
</organism>
<name>A0A0V0Z6H8_9BILA</name>
<feature type="compositionally biased region" description="Basic and acidic residues" evidence="1">
    <location>
        <begin position="13"/>
        <end position="45"/>
    </location>
</feature>
<keyword evidence="3" id="KW-1185">Reference proteome</keyword>
<protein>
    <submittedName>
        <fullName evidence="2">Uncharacterized protein</fullName>
    </submittedName>
</protein>
<reference evidence="2 3" key="1">
    <citation type="submission" date="2015-01" db="EMBL/GenBank/DDBJ databases">
        <title>Evolution of Trichinella species and genotypes.</title>
        <authorList>
            <person name="Korhonen P.K."/>
            <person name="Edoardo P."/>
            <person name="Giuseppe L.R."/>
            <person name="Gasser R.B."/>
        </authorList>
    </citation>
    <scope>NUCLEOTIDE SEQUENCE [LARGE SCALE GENOMIC DNA]</scope>
    <source>
        <strain evidence="2">ISS2496</strain>
    </source>
</reference>
<gene>
    <name evidence="2" type="ORF">T12_1924</name>
</gene>
<evidence type="ECO:0000256" key="1">
    <source>
        <dbReference type="SAM" id="MobiDB-lite"/>
    </source>
</evidence>
<feature type="compositionally biased region" description="Low complexity" evidence="1">
    <location>
        <begin position="444"/>
        <end position="453"/>
    </location>
</feature>
<feature type="region of interest" description="Disordered" evidence="1">
    <location>
        <begin position="431"/>
        <end position="464"/>
    </location>
</feature>
<dbReference type="EMBL" id="JYDQ01000368">
    <property type="protein sequence ID" value="KRY08068.1"/>
    <property type="molecule type" value="Genomic_DNA"/>
</dbReference>
<comment type="caution">
    <text evidence="2">The sequence shown here is derived from an EMBL/GenBank/DDBJ whole genome shotgun (WGS) entry which is preliminary data.</text>
</comment>
<dbReference type="OrthoDB" id="10400674at2759"/>
<evidence type="ECO:0000313" key="3">
    <source>
        <dbReference type="Proteomes" id="UP000054783"/>
    </source>
</evidence>
<proteinExistence type="predicted"/>
<dbReference type="AlphaFoldDB" id="A0A0V0Z6H8"/>
<dbReference type="Proteomes" id="UP000054783">
    <property type="component" value="Unassembled WGS sequence"/>
</dbReference>
<sequence>MRKKNETTLSRPVLEDQERVRAKMLPTKRELGKRGVRSDSNRTDDTDAEMNPQVDIGESSFGDACGSNPVEATKQPDRESGSLEFNEGQTHEIERKSLAKHAALEVSPSQYNTQHFQDDQVLMYPHFAILSVGNSSVAHGLLSICTCVHCYDSGLRQMTSLCNDPLGGVVWFASSGSAPFHPLSLLTGSSSLAWSRLRVAIFHVRIVTALAFHARPLTNSLTAGYGLLRGGFDPLPQRTINNRRAVGSMTERHAVQQWLLHYSPFITSTSRARPSGHVLSPAARGISGSSFFPVVFAVLPRAAANRDTASAGRNELLVSAFYPSSPSLGTYSSPVSSGLRTDHPSTFLVWSCPRLASTPGRLAHTRVCGLCCPSRTSGAVARGLPFPGPLRIAAWVHGASLSGPPVLHTSGTPGTSPRRLPVAGASSIAAVPLPASSPRPSAPPTAAAASRPHPGSPTSSIWSPHARLSGRAVTRGFSATGCPLGPPVARSSACSTPGSAVALWFAASSFTAPTGTSERLHFSPPCLQPRRDSASTFWCFCPDQWMAFPYLRDKLRRVRRFCAEHSALSIRARSHAPSSSLSFSGPSPTVSSSGYSRGLAVIQAHPMPGGVAGAGSWMIRTLEPSFMVISPACQSISLTYWSRKLLPTCSGSVPWPQRRTLRLSLSSMEPPAASRGSTPVDLCQIETYLRQTAHVQLEAPSSPKDGDPRIHYSGPALAGFGSEAGGSLEGNGPIFRIRSTPVPFGRVVCCSIFLVSSAAGRTVESGLPRHGPGCHSLRQHFRWFAADFPQLLSPDPLRFPPVVRSLTFRPDVPTPPLLGEFSDRLVLSLLQAIESHRQLYQGLTMAVDVKKTAFQLIPGDVPRLS</sequence>